<proteinExistence type="predicted"/>
<sequence length="213" mass="23941">MAYFEAAIIVFRALHNLFVHLCARNRRSDHGTAQYSTHLSTALATNHTRSNSPRRTILEGYRIQGLHKGAKVSAVAGTVAGRLADPAALTVPPRASPSSKTLREGQVRLKLARKLLVALLSPVFCRFSKFQIPQATSPYDRAPLEASTSRTGSAEVRKRTVWTNILRRVDCVDWCFVWTKKRSTALERKIKALRQHNAREMLPICLSRNHVLF</sequence>
<comment type="caution">
    <text evidence="1">The sequence shown here is derived from an EMBL/GenBank/DDBJ whole genome shotgun (WGS) entry which is preliminary data.</text>
</comment>
<keyword evidence="2" id="KW-1185">Reference proteome</keyword>
<dbReference type="Proteomes" id="UP001456524">
    <property type="component" value="Unassembled WGS sequence"/>
</dbReference>
<organism evidence="1 2">
    <name type="scientific">Phyllosticta citrichinensis</name>
    <dbReference type="NCBI Taxonomy" id="1130410"/>
    <lineage>
        <taxon>Eukaryota</taxon>
        <taxon>Fungi</taxon>
        <taxon>Dikarya</taxon>
        <taxon>Ascomycota</taxon>
        <taxon>Pezizomycotina</taxon>
        <taxon>Dothideomycetes</taxon>
        <taxon>Dothideomycetes incertae sedis</taxon>
        <taxon>Botryosphaeriales</taxon>
        <taxon>Phyllostictaceae</taxon>
        <taxon>Phyllosticta</taxon>
    </lineage>
</organism>
<evidence type="ECO:0000313" key="1">
    <source>
        <dbReference type="EMBL" id="KAK8161301.1"/>
    </source>
</evidence>
<protein>
    <submittedName>
        <fullName evidence="1">Uncharacterized protein</fullName>
    </submittedName>
</protein>
<gene>
    <name evidence="1" type="ORF">IWX90DRAFT_479180</name>
</gene>
<reference evidence="1 2" key="1">
    <citation type="journal article" date="2022" name="G3 (Bethesda)">
        <title>Enemy or ally: a genomic approach to elucidate the lifestyle of Phyllosticta citrichinaensis.</title>
        <authorList>
            <person name="Buijs V.A."/>
            <person name="Groenewald J.Z."/>
            <person name="Haridas S."/>
            <person name="LaButti K.M."/>
            <person name="Lipzen A."/>
            <person name="Martin F.M."/>
            <person name="Barry K."/>
            <person name="Grigoriev I.V."/>
            <person name="Crous P.W."/>
            <person name="Seidl M.F."/>
        </authorList>
    </citation>
    <scope>NUCLEOTIDE SEQUENCE [LARGE SCALE GENOMIC DNA]</scope>
    <source>
        <strain evidence="1 2">CBS 129764</strain>
    </source>
</reference>
<name>A0ABR1XML5_9PEZI</name>
<dbReference type="EMBL" id="JBBWUH010000007">
    <property type="protein sequence ID" value="KAK8161301.1"/>
    <property type="molecule type" value="Genomic_DNA"/>
</dbReference>
<accession>A0ABR1XML5</accession>
<evidence type="ECO:0000313" key="2">
    <source>
        <dbReference type="Proteomes" id="UP001456524"/>
    </source>
</evidence>